<dbReference type="OrthoDB" id="9916904at2"/>
<protein>
    <recommendedName>
        <fullName evidence="3">Motility protein</fullName>
    </recommendedName>
</protein>
<evidence type="ECO:0000313" key="1">
    <source>
        <dbReference type="EMBL" id="GBF58346.1"/>
    </source>
</evidence>
<keyword evidence="2" id="KW-1185">Reference proteome</keyword>
<evidence type="ECO:0008006" key="3">
    <source>
        <dbReference type="Google" id="ProtNLM"/>
    </source>
</evidence>
<proteinExistence type="predicted"/>
<gene>
    <name evidence="1" type="ORF">PbB2_02026</name>
</gene>
<dbReference type="Proteomes" id="UP000245086">
    <property type="component" value="Unassembled WGS sequence"/>
</dbReference>
<dbReference type="EMBL" id="BFBR01000006">
    <property type="protein sequence ID" value="GBF58346.1"/>
    <property type="molecule type" value="Genomic_DNA"/>
</dbReference>
<evidence type="ECO:0000313" key="2">
    <source>
        <dbReference type="Proteomes" id="UP000245086"/>
    </source>
</evidence>
<reference evidence="1 2" key="1">
    <citation type="journal article" date="2018" name="Genome Announc.">
        <title>Draft Genome Sequence of "Candidatus Phycosocius bacilliformis," an Alphaproteobacterial Ectosymbiont of the Hydrocarbon-Producing Green Alga Botryococcus braunii.</title>
        <authorList>
            <person name="Tanabe Y."/>
            <person name="Yamaguchi H."/>
            <person name="Watanabe M.M."/>
        </authorList>
    </citation>
    <scope>NUCLEOTIDE SEQUENCE [LARGE SCALE GENOMIC DNA]</scope>
    <source>
        <strain evidence="1 2">BOTRYCO-2</strain>
    </source>
</reference>
<name>A0A2P2EBA1_9PROT</name>
<dbReference type="RefSeq" id="WP_108985216.1">
    <property type="nucleotide sequence ID" value="NZ_BFBR01000006.1"/>
</dbReference>
<sequence>MDVNSLLNAKMAAQTAQLQMAALRAVQETPGQERALSTLSQAILQSQDAFAVSAAKAVSGIDILV</sequence>
<dbReference type="AlphaFoldDB" id="A0A2P2EBA1"/>
<accession>A0A2P2EBA1</accession>
<comment type="caution">
    <text evidence="1">The sequence shown here is derived from an EMBL/GenBank/DDBJ whole genome shotgun (WGS) entry which is preliminary data.</text>
</comment>
<organism evidence="1 2">
    <name type="scientific">Candidatus Phycosocius bacilliformis</name>
    <dbReference type="NCBI Taxonomy" id="1445552"/>
    <lineage>
        <taxon>Bacteria</taxon>
        <taxon>Pseudomonadati</taxon>
        <taxon>Pseudomonadota</taxon>
        <taxon>Alphaproteobacteria</taxon>
        <taxon>Caulobacterales</taxon>
        <taxon>Caulobacterales incertae sedis</taxon>
        <taxon>Candidatus Phycosocius</taxon>
    </lineage>
</organism>